<dbReference type="HOGENOM" id="CLU_2681347_0_0_11"/>
<gene>
    <name evidence="1" type="ORF">COLSTE_00122</name>
</gene>
<proteinExistence type="predicted"/>
<name>B6G7T2_9ACTN</name>
<sequence length="74" mass="8103">MGCGAVLGCVAILRGGAVLRRVRVAPIRTKGVTWSGARAFCGVHAPARRFYNRAQVWLKAEQGCVRAGHRRDRK</sequence>
<protein>
    <submittedName>
        <fullName evidence="1">Uncharacterized protein</fullName>
    </submittedName>
</protein>
<organism evidence="1 2">
    <name type="scientific">Collinsella stercoris DSM 13279</name>
    <dbReference type="NCBI Taxonomy" id="445975"/>
    <lineage>
        <taxon>Bacteria</taxon>
        <taxon>Bacillati</taxon>
        <taxon>Actinomycetota</taxon>
        <taxon>Coriobacteriia</taxon>
        <taxon>Coriobacteriales</taxon>
        <taxon>Coriobacteriaceae</taxon>
        <taxon>Collinsella</taxon>
    </lineage>
</organism>
<evidence type="ECO:0000313" key="2">
    <source>
        <dbReference type="Proteomes" id="UP000003560"/>
    </source>
</evidence>
<accession>B6G7T2</accession>
<dbReference type="AlphaFoldDB" id="B6G7T2"/>
<reference evidence="1 2" key="2">
    <citation type="submission" date="2008-10" db="EMBL/GenBank/DDBJ databases">
        <authorList>
            <person name="Fulton L."/>
            <person name="Clifton S."/>
            <person name="Fulton B."/>
            <person name="Xu J."/>
            <person name="Minx P."/>
            <person name="Pepin K.H."/>
            <person name="Johnson M."/>
            <person name="Thiruvilangam P."/>
            <person name="Bhonagiri V."/>
            <person name="Nash W.E."/>
            <person name="Mardis E.R."/>
            <person name="Wilson R.K."/>
        </authorList>
    </citation>
    <scope>NUCLEOTIDE SEQUENCE [LARGE SCALE GENOMIC DNA]</scope>
    <source>
        <strain evidence="1 2">DSM 13279</strain>
    </source>
</reference>
<evidence type="ECO:0000313" key="1">
    <source>
        <dbReference type="EMBL" id="EEA91667.1"/>
    </source>
</evidence>
<keyword evidence="2" id="KW-1185">Reference proteome</keyword>
<reference evidence="1 2" key="1">
    <citation type="submission" date="2008-10" db="EMBL/GenBank/DDBJ databases">
        <title>Draft genome sequence of Collinsella stercoris (DSM 13279).</title>
        <authorList>
            <person name="Sudarsanam P."/>
            <person name="Ley R."/>
            <person name="Guruge J."/>
            <person name="Turnbaugh P.J."/>
            <person name="Mahowald M."/>
            <person name="Liep D."/>
            <person name="Gordon J."/>
        </authorList>
    </citation>
    <scope>NUCLEOTIDE SEQUENCE [LARGE SCALE GENOMIC DNA]</scope>
    <source>
        <strain evidence="1 2">DSM 13279</strain>
    </source>
</reference>
<dbReference type="EMBL" id="ABXJ01000010">
    <property type="protein sequence ID" value="EEA91667.1"/>
    <property type="molecule type" value="Genomic_DNA"/>
</dbReference>
<comment type="caution">
    <text evidence="1">The sequence shown here is derived from an EMBL/GenBank/DDBJ whole genome shotgun (WGS) entry which is preliminary data.</text>
</comment>
<dbReference type="Proteomes" id="UP000003560">
    <property type="component" value="Unassembled WGS sequence"/>
</dbReference>